<evidence type="ECO:0000313" key="3">
    <source>
        <dbReference type="Proteomes" id="UP000515163"/>
    </source>
</evidence>
<reference evidence="4" key="1">
    <citation type="submission" date="2025-08" db="UniProtKB">
        <authorList>
            <consortium name="RefSeq"/>
        </authorList>
    </citation>
    <scope>IDENTIFICATION</scope>
    <source>
        <tissue evidence="4">Tentacle</tissue>
    </source>
</reference>
<sequence length="174" mass="21106">MRSFWFYISCTHCLLQVCLAIIIVYYWHTTFTYDGRETHNLYGIVCSVVPKKYRILAHVLMVFFFTLVFYAFMDHFYDFCLDPEDDSYATFQKVKEYHKKNRKKKAFKRYVHPKKPKQPVILEDPVKDWRPPLNGDQIIRENIEDLYMEKLKDTLRSRSSPRKYSPKIKSPKRQ</sequence>
<dbReference type="KEGG" id="aten:116297857"/>
<feature type="region of interest" description="Disordered" evidence="1">
    <location>
        <begin position="154"/>
        <end position="174"/>
    </location>
</feature>
<keyword evidence="2" id="KW-0472">Membrane</keyword>
<feature type="transmembrane region" description="Helical" evidence="2">
    <location>
        <begin position="6"/>
        <end position="27"/>
    </location>
</feature>
<dbReference type="GeneID" id="116297857"/>
<protein>
    <submittedName>
        <fullName evidence="4">Uncharacterized protein LOC116297857</fullName>
    </submittedName>
</protein>
<feature type="transmembrane region" description="Helical" evidence="2">
    <location>
        <begin position="55"/>
        <end position="73"/>
    </location>
</feature>
<proteinExistence type="predicted"/>
<gene>
    <name evidence="4" type="primary">LOC116297857</name>
</gene>
<feature type="compositionally biased region" description="Basic residues" evidence="1">
    <location>
        <begin position="159"/>
        <end position="174"/>
    </location>
</feature>
<dbReference type="RefSeq" id="XP_031562032.1">
    <property type="nucleotide sequence ID" value="XM_031706172.1"/>
</dbReference>
<keyword evidence="3" id="KW-1185">Reference proteome</keyword>
<keyword evidence="2" id="KW-0812">Transmembrane</keyword>
<dbReference type="Proteomes" id="UP000515163">
    <property type="component" value="Unplaced"/>
</dbReference>
<accession>A0A6P8IA32</accession>
<keyword evidence="2" id="KW-1133">Transmembrane helix</keyword>
<dbReference type="InParanoid" id="A0A6P8IA32"/>
<organism evidence="3 4">
    <name type="scientific">Actinia tenebrosa</name>
    <name type="common">Australian red waratah sea anemone</name>
    <dbReference type="NCBI Taxonomy" id="6105"/>
    <lineage>
        <taxon>Eukaryota</taxon>
        <taxon>Metazoa</taxon>
        <taxon>Cnidaria</taxon>
        <taxon>Anthozoa</taxon>
        <taxon>Hexacorallia</taxon>
        <taxon>Actiniaria</taxon>
        <taxon>Actiniidae</taxon>
        <taxon>Actinia</taxon>
    </lineage>
</organism>
<evidence type="ECO:0000313" key="4">
    <source>
        <dbReference type="RefSeq" id="XP_031562032.1"/>
    </source>
</evidence>
<evidence type="ECO:0000256" key="1">
    <source>
        <dbReference type="SAM" id="MobiDB-lite"/>
    </source>
</evidence>
<evidence type="ECO:0000256" key="2">
    <source>
        <dbReference type="SAM" id="Phobius"/>
    </source>
</evidence>
<dbReference type="AlphaFoldDB" id="A0A6P8IA32"/>
<name>A0A6P8IA32_ACTTE</name>